<dbReference type="AlphaFoldDB" id="A0A8H8A0U1"/>
<organism evidence="2 3">
    <name type="scientific">Olpidium bornovanus</name>
    <dbReference type="NCBI Taxonomy" id="278681"/>
    <lineage>
        <taxon>Eukaryota</taxon>
        <taxon>Fungi</taxon>
        <taxon>Fungi incertae sedis</taxon>
        <taxon>Olpidiomycota</taxon>
        <taxon>Olpidiomycotina</taxon>
        <taxon>Olpidiomycetes</taxon>
        <taxon>Olpidiales</taxon>
        <taxon>Olpidiaceae</taxon>
        <taxon>Olpidium</taxon>
    </lineage>
</organism>
<proteinExistence type="predicted"/>
<reference evidence="2 3" key="1">
    <citation type="journal article" name="Sci. Rep.">
        <title>Genome-scale phylogenetic analyses confirm Olpidium as the closest living zoosporic fungus to the non-flagellated, terrestrial fungi.</title>
        <authorList>
            <person name="Chang Y."/>
            <person name="Rochon D."/>
            <person name="Sekimoto S."/>
            <person name="Wang Y."/>
            <person name="Chovatia M."/>
            <person name="Sandor L."/>
            <person name="Salamov A."/>
            <person name="Grigoriev I.V."/>
            <person name="Stajich J.E."/>
            <person name="Spatafora J.W."/>
        </authorList>
    </citation>
    <scope>NUCLEOTIDE SEQUENCE [LARGE SCALE GENOMIC DNA]</scope>
    <source>
        <strain evidence="2">S191</strain>
    </source>
</reference>
<comment type="caution">
    <text evidence="2">The sequence shown here is derived from an EMBL/GenBank/DDBJ whole genome shotgun (WGS) entry which is preliminary data.</text>
</comment>
<dbReference type="Proteomes" id="UP000673691">
    <property type="component" value="Unassembled WGS sequence"/>
</dbReference>
<gene>
    <name evidence="2" type="ORF">BJ554DRAFT_3505</name>
</gene>
<sequence>MWSPCTPAIRVPTTQGGKSATATVTAPANEFFPPTPPRTSPASYVARPRSLPGPFPVFRRRPLPRVRIRVSRVPPDKFSISETSHFGIQLRRGQEEKDGFVTFSGSVRAGCRGSRTRTKKKRGSPCVCCSLAKTNGCLVVLEHREPVNGDCERDRAEDDEKRDDRVDALLLRVPGDLLLACVADVQADEEEEHSQRANDDARVPEHAPVRRAGREARNGRGAVDQEQRVVRPPQERALVREVHLWFHHRRHH</sequence>
<feature type="compositionally biased region" description="Basic and acidic residues" evidence="1">
    <location>
        <begin position="193"/>
        <end position="229"/>
    </location>
</feature>
<evidence type="ECO:0000313" key="3">
    <source>
        <dbReference type="Proteomes" id="UP000673691"/>
    </source>
</evidence>
<evidence type="ECO:0000313" key="2">
    <source>
        <dbReference type="EMBL" id="KAG5462797.1"/>
    </source>
</evidence>
<dbReference type="EMBL" id="JAEFCI010001596">
    <property type="protein sequence ID" value="KAG5462797.1"/>
    <property type="molecule type" value="Genomic_DNA"/>
</dbReference>
<keyword evidence="3" id="KW-1185">Reference proteome</keyword>
<protein>
    <submittedName>
        <fullName evidence="2">Uncharacterized protein</fullName>
    </submittedName>
</protein>
<feature type="non-terminal residue" evidence="2">
    <location>
        <position position="252"/>
    </location>
</feature>
<evidence type="ECO:0000256" key="1">
    <source>
        <dbReference type="SAM" id="MobiDB-lite"/>
    </source>
</evidence>
<name>A0A8H8A0U1_9FUNG</name>
<accession>A0A8H8A0U1</accession>
<feature type="region of interest" description="Disordered" evidence="1">
    <location>
        <begin position="189"/>
        <end position="229"/>
    </location>
</feature>